<sequence>VWVGMPSPQKRSRASQDEPTTAANELEADPTKSAAGAAGAAAGMVAALSDNDSDVVQVAEATNHEETEDEEEPVNVQMRPTAALLARADLLHLPPQIARVRDLPMHLSFNMVENLGETLVELWKEENENIEALGYKEVPQFYYA</sequence>
<comment type="caution">
    <text evidence="2">The sequence shown here is derived from an EMBL/GenBank/DDBJ whole genome shotgun (WGS) entry which is preliminary data.</text>
</comment>
<proteinExistence type="predicted"/>
<evidence type="ECO:0000313" key="2">
    <source>
        <dbReference type="EMBL" id="GMT36648.1"/>
    </source>
</evidence>
<organism evidence="2 3">
    <name type="scientific">Pristionchus fissidentatus</name>
    <dbReference type="NCBI Taxonomy" id="1538716"/>
    <lineage>
        <taxon>Eukaryota</taxon>
        <taxon>Metazoa</taxon>
        <taxon>Ecdysozoa</taxon>
        <taxon>Nematoda</taxon>
        <taxon>Chromadorea</taxon>
        <taxon>Rhabditida</taxon>
        <taxon>Rhabditina</taxon>
        <taxon>Diplogasteromorpha</taxon>
        <taxon>Diplogasteroidea</taxon>
        <taxon>Neodiplogasteridae</taxon>
        <taxon>Pristionchus</taxon>
    </lineage>
</organism>
<feature type="non-terminal residue" evidence="2">
    <location>
        <position position="144"/>
    </location>
</feature>
<feature type="region of interest" description="Disordered" evidence="1">
    <location>
        <begin position="1"/>
        <end position="38"/>
    </location>
</feature>
<reference evidence="2" key="1">
    <citation type="submission" date="2023-10" db="EMBL/GenBank/DDBJ databases">
        <title>Genome assembly of Pristionchus species.</title>
        <authorList>
            <person name="Yoshida K."/>
            <person name="Sommer R.J."/>
        </authorList>
    </citation>
    <scope>NUCLEOTIDE SEQUENCE</scope>
    <source>
        <strain evidence="2">RS5133</strain>
    </source>
</reference>
<dbReference type="Proteomes" id="UP001432322">
    <property type="component" value="Unassembled WGS sequence"/>
</dbReference>
<dbReference type="EMBL" id="BTSY01000007">
    <property type="protein sequence ID" value="GMT36648.1"/>
    <property type="molecule type" value="Genomic_DNA"/>
</dbReference>
<accession>A0AAV5WZ72</accession>
<evidence type="ECO:0000256" key="1">
    <source>
        <dbReference type="SAM" id="MobiDB-lite"/>
    </source>
</evidence>
<name>A0AAV5WZ72_9BILA</name>
<protein>
    <submittedName>
        <fullName evidence="2">Uncharacterized protein</fullName>
    </submittedName>
</protein>
<keyword evidence="3" id="KW-1185">Reference proteome</keyword>
<evidence type="ECO:0000313" key="3">
    <source>
        <dbReference type="Proteomes" id="UP001432322"/>
    </source>
</evidence>
<gene>
    <name evidence="2" type="ORF">PFISCL1PPCAC_27945</name>
</gene>
<feature type="non-terminal residue" evidence="2">
    <location>
        <position position="1"/>
    </location>
</feature>
<dbReference type="AlphaFoldDB" id="A0AAV5WZ72"/>